<feature type="transmembrane region" description="Helical" evidence="1">
    <location>
        <begin position="41"/>
        <end position="61"/>
    </location>
</feature>
<sequence length="275" mass="32384">MEHIINPEKQNIIFALLAAVLGIIVTIIPFVIVTVAAYQFYFAYFGIVIIVFALGFAFFYFRRYKQFDSFLEKKDEALIWKYEEEQYTAFIGELNKIQKTSSKKKVWILLGIELVIAVLLFILLSPEMKWLSVLFLAFFGIVSMMFTLYLPMSFKYKAMVKPYVTIISRDSAYIMGRFHKWTKAQAKIKNFDNGESTYKVLAINYEAMTRNGRLFQEWTAVIPEPENREMIASAKKWVDRINKQSRDHEIFQRDRISYSERLFNKVVGKKPDKKQ</sequence>
<evidence type="ECO:0000256" key="1">
    <source>
        <dbReference type="SAM" id="Phobius"/>
    </source>
</evidence>
<accession>A0A0L6U1H2</accession>
<protein>
    <submittedName>
        <fullName evidence="2">Uncharacterized protein</fullName>
    </submittedName>
</protein>
<evidence type="ECO:0000313" key="2">
    <source>
        <dbReference type="EMBL" id="KNZ42344.1"/>
    </source>
</evidence>
<keyword evidence="1" id="KW-0472">Membrane</keyword>
<dbReference type="STRING" id="52689.AKG39_06830"/>
<keyword evidence="1" id="KW-0812">Transmembrane</keyword>
<reference evidence="3" key="1">
    <citation type="submission" date="2015-07" db="EMBL/GenBank/DDBJ databases">
        <title>Draft genome sequence of Acetobacterium bakii DSM 8293, a potential psychrophilic chemical producer through syngas fermentation.</title>
        <authorList>
            <person name="Song Y."/>
            <person name="Hwang S."/>
            <person name="Cho B.-K."/>
        </authorList>
    </citation>
    <scope>NUCLEOTIDE SEQUENCE [LARGE SCALE GENOMIC DNA]</scope>
    <source>
        <strain evidence="3">DSM 8239</strain>
    </source>
</reference>
<comment type="caution">
    <text evidence="2">The sequence shown here is derived from an EMBL/GenBank/DDBJ whole genome shotgun (WGS) entry which is preliminary data.</text>
</comment>
<proteinExistence type="predicted"/>
<dbReference type="PATRIC" id="fig|52689.4.peg.472"/>
<name>A0A0L6U1H2_9FIRM</name>
<keyword evidence="3" id="KW-1185">Reference proteome</keyword>
<dbReference type="EMBL" id="LGYO01000015">
    <property type="protein sequence ID" value="KNZ42344.1"/>
    <property type="molecule type" value="Genomic_DNA"/>
</dbReference>
<keyword evidence="1" id="KW-1133">Transmembrane helix</keyword>
<feature type="transmembrane region" description="Helical" evidence="1">
    <location>
        <begin position="106"/>
        <end position="124"/>
    </location>
</feature>
<feature type="transmembrane region" description="Helical" evidence="1">
    <location>
        <begin position="12"/>
        <end position="35"/>
    </location>
</feature>
<dbReference type="Proteomes" id="UP000036873">
    <property type="component" value="Unassembled WGS sequence"/>
</dbReference>
<organism evidence="2 3">
    <name type="scientific">Acetobacterium bakii</name>
    <dbReference type="NCBI Taxonomy" id="52689"/>
    <lineage>
        <taxon>Bacteria</taxon>
        <taxon>Bacillati</taxon>
        <taxon>Bacillota</taxon>
        <taxon>Clostridia</taxon>
        <taxon>Eubacteriales</taxon>
        <taxon>Eubacteriaceae</taxon>
        <taxon>Acetobacterium</taxon>
    </lineage>
</organism>
<feature type="transmembrane region" description="Helical" evidence="1">
    <location>
        <begin position="130"/>
        <end position="151"/>
    </location>
</feature>
<dbReference type="RefSeq" id="WP_050739634.1">
    <property type="nucleotide sequence ID" value="NZ_LGYO01000015.1"/>
</dbReference>
<gene>
    <name evidence="2" type="ORF">AKG39_06830</name>
</gene>
<dbReference type="OrthoDB" id="1764370at2"/>
<evidence type="ECO:0000313" key="3">
    <source>
        <dbReference type="Proteomes" id="UP000036873"/>
    </source>
</evidence>
<dbReference type="AlphaFoldDB" id="A0A0L6U1H2"/>